<reference evidence="2" key="1">
    <citation type="journal article" date="2019" name="Int. J. Syst. Evol. Microbiol.">
        <title>The Global Catalogue of Microorganisms (GCM) 10K type strain sequencing project: providing services to taxonomists for standard genome sequencing and annotation.</title>
        <authorList>
            <consortium name="The Broad Institute Genomics Platform"/>
            <consortium name="The Broad Institute Genome Sequencing Center for Infectious Disease"/>
            <person name="Wu L."/>
            <person name="Ma J."/>
        </authorList>
    </citation>
    <scope>NUCLEOTIDE SEQUENCE [LARGE SCALE GENOMIC DNA]</scope>
    <source>
        <strain evidence="2">JCM 16898</strain>
    </source>
</reference>
<gene>
    <name evidence="1" type="ORF">GCM10022222_67490</name>
</gene>
<name>A0ABP6XYB2_9PSEU</name>
<keyword evidence="2" id="KW-1185">Reference proteome</keyword>
<dbReference type="EMBL" id="BAAAZN010000018">
    <property type="protein sequence ID" value="GAA3573619.1"/>
    <property type="molecule type" value="Genomic_DNA"/>
</dbReference>
<evidence type="ECO:0000313" key="2">
    <source>
        <dbReference type="Proteomes" id="UP001500689"/>
    </source>
</evidence>
<proteinExistence type="predicted"/>
<dbReference type="Proteomes" id="UP001500689">
    <property type="component" value="Unassembled WGS sequence"/>
</dbReference>
<comment type="caution">
    <text evidence="1">The sequence shown here is derived from an EMBL/GenBank/DDBJ whole genome shotgun (WGS) entry which is preliminary data.</text>
</comment>
<organism evidence="1 2">
    <name type="scientific">Amycolatopsis ultiminotia</name>
    <dbReference type="NCBI Taxonomy" id="543629"/>
    <lineage>
        <taxon>Bacteria</taxon>
        <taxon>Bacillati</taxon>
        <taxon>Actinomycetota</taxon>
        <taxon>Actinomycetes</taxon>
        <taxon>Pseudonocardiales</taxon>
        <taxon>Pseudonocardiaceae</taxon>
        <taxon>Amycolatopsis</taxon>
    </lineage>
</organism>
<protein>
    <submittedName>
        <fullName evidence="1">Uncharacterized protein</fullName>
    </submittedName>
</protein>
<evidence type="ECO:0000313" key="1">
    <source>
        <dbReference type="EMBL" id="GAA3573619.1"/>
    </source>
</evidence>
<accession>A0ABP6XYB2</accession>
<sequence>MRKTSRTNGGTQFVSSAILPWVRAMPKSLLGNDFRTEDTRTGRSVCPGPGTVRAPTVIRAPAAPGGRACFTQVARVLPIHRLGLTIGISKDKR</sequence>